<evidence type="ECO:0000256" key="13">
    <source>
        <dbReference type="PIRSR" id="PIRSR006769-1"/>
    </source>
</evidence>
<dbReference type="InterPro" id="IPR004794">
    <property type="entry name" value="Eubact_RibD"/>
</dbReference>
<evidence type="ECO:0000256" key="12">
    <source>
        <dbReference type="PIRNR" id="PIRNR006769"/>
    </source>
</evidence>
<feature type="binding site" evidence="14">
    <location>
        <position position="198"/>
    </location>
    <ligand>
        <name>NADP(+)</name>
        <dbReference type="ChEBI" id="CHEBI:58349"/>
    </ligand>
</feature>
<feature type="binding site" evidence="14">
    <location>
        <position position="202"/>
    </location>
    <ligand>
        <name>substrate</name>
    </ligand>
</feature>
<dbReference type="Gene3D" id="3.40.140.10">
    <property type="entry name" value="Cytidine Deaminase, domain 2"/>
    <property type="match status" value="1"/>
</dbReference>
<feature type="binding site" evidence="15">
    <location>
        <position position="73"/>
    </location>
    <ligand>
        <name>Zn(2+)</name>
        <dbReference type="ChEBI" id="CHEBI:29105"/>
        <note>catalytic</note>
    </ligand>
</feature>
<keyword evidence="9 12" id="KW-0521">NADP</keyword>
<protein>
    <recommendedName>
        <fullName evidence="12">Riboflavin biosynthesis protein RibD</fullName>
    </recommendedName>
    <domain>
        <recommendedName>
            <fullName evidence="12">Diaminohydroxyphosphoribosylaminopyrimidine deaminase</fullName>
            <shortName evidence="12">DRAP deaminase</shortName>
            <ecNumber evidence="12">3.5.4.26</ecNumber>
        </recommendedName>
        <alternativeName>
            <fullName evidence="12">Riboflavin-specific deaminase</fullName>
        </alternativeName>
    </domain>
    <domain>
        <recommendedName>
            <fullName evidence="12">5-amino-6-(5-phosphoribosylamino)uracil reductase</fullName>
            <ecNumber evidence="12">1.1.1.193</ecNumber>
        </recommendedName>
        <alternativeName>
            <fullName evidence="12">HTP reductase</fullName>
        </alternativeName>
    </domain>
</protein>
<evidence type="ECO:0000256" key="9">
    <source>
        <dbReference type="ARBA" id="ARBA00022857"/>
    </source>
</evidence>
<comment type="caution">
    <text evidence="17">The sequence shown here is derived from an EMBL/GenBank/DDBJ whole genome shotgun (WGS) entry which is preliminary data.</text>
</comment>
<dbReference type="SUPFAM" id="SSF53597">
    <property type="entry name" value="Dihydrofolate reductase-like"/>
    <property type="match status" value="1"/>
</dbReference>
<comment type="similarity">
    <text evidence="5 12">In the C-terminal section; belongs to the HTP reductase family.</text>
</comment>
<evidence type="ECO:0000256" key="1">
    <source>
        <dbReference type="ARBA" id="ARBA00002151"/>
    </source>
</evidence>
<feature type="binding site" evidence="14">
    <location>
        <begin position="299"/>
        <end position="305"/>
    </location>
    <ligand>
        <name>NADP(+)</name>
        <dbReference type="ChEBI" id="CHEBI:58349"/>
    </ligand>
</feature>
<feature type="binding site" evidence="14">
    <location>
        <position position="194"/>
    </location>
    <ligand>
        <name>NADP(+)</name>
        <dbReference type="ChEBI" id="CHEBI:58349"/>
    </ligand>
</feature>
<keyword evidence="6 12" id="KW-0686">Riboflavin biosynthesis</keyword>
<dbReference type="InterPro" id="IPR016192">
    <property type="entry name" value="APOBEC/CMP_deaminase_Zn-bd"/>
</dbReference>
<accession>A0A657M1X9</accession>
<evidence type="ECO:0000256" key="3">
    <source>
        <dbReference type="ARBA" id="ARBA00004910"/>
    </source>
</evidence>
<evidence type="ECO:0000256" key="4">
    <source>
        <dbReference type="ARBA" id="ARBA00005259"/>
    </source>
</evidence>
<evidence type="ECO:0000259" key="16">
    <source>
        <dbReference type="PROSITE" id="PS51747"/>
    </source>
</evidence>
<dbReference type="Gene3D" id="3.40.430.10">
    <property type="entry name" value="Dihydrofolate Reductase, subunit A"/>
    <property type="match status" value="1"/>
</dbReference>
<dbReference type="NCBIfam" id="TIGR00326">
    <property type="entry name" value="eubact_ribD"/>
    <property type="match status" value="1"/>
</dbReference>
<keyword evidence="10 12" id="KW-0560">Oxidoreductase</keyword>
<dbReference type="SUPFAM" id="SSF53927">
    <property type="entry name" value="Cytidine deaminase-like"/>
    <property type="match status" value="1"/>
</dbReference>
<keyword evidence="11" id="KW-0511">Multifunctional enzyme</keyword>
<dbReference type="PROSITE" id="PS00903">
    <property type="entry name" value="CYT_DCMP_DEAMINASES_1"/>
    <property type="match status" value="1"/>
</dbReference>
<evidence type="ECO:0000256" key="8">
    <source>
        <dbReference type="ARBA" id="ARBA00022833"/>
    </source>
</evidence>
<feature type="binding site" evidence="14">
    <location>
        <position position="152"/>
    </location>
    <ligand>
        <name>NADP(+)</name>
        <dbReference type="ChEBI" id="CHEBI:58349"/>
    </ligand>
</feature>
<dbReference type="InterPro" id="IPR002125">
    <property type="entry name" value="CMP_dCMP_dom"/>
</dbReference>
<dbReference type="PANTHER" id="PTHR38011:SF7">
    <property type="entry name" value="2,5-DIAMINO-6-RIBOSYLAMINO-4(3H)-PYRIMIDINONE 5'-PHOSPHATE REDUCTASE"/>
    <property type="match status" value="1"/>
</dbReference>
<comment type="similarity">
    <text evidence="4 12">In the N-terminal section; belongs to the cytidine and deoxycytidylate deaminase family.</text>
</comment>
<evidence type="ECO:0000256" key="10">
    <source>
        <dbReference type="ARBA" id="ARBA00023002"/>
    </source>
</evidence>
<dbReference type="PANTHER" id="PTHR38011">
    <property type="entry name" value="DIHYDROFOLATE REDUCTASE FAMILY PROTEIN (AFU_ORTHOLOGUE AFUA_8G06820)"/>
    <property type="match status" value="1"/>
</dbReference>
<dbReference type="OrthoDB" id="9800865at2"/>
<dbReference type="InterPro" id="IPR024072">
    <property type="entry name" value="DHFR-like_dom_sf"/>
</dbReference>
<dbReference type="InterPro" id="IPR016193">
    <property type="entry name" value="Cytidine_deaminase-like"/>
</dbReference>
<dbReference type="EC" id="1.1.1.193" evidence="12"/>
<feature type="binding site" evidence="14">
    <location>
        <position position="297"/>
    </location>
    <ligand>
        <name>substrate</name>
    </ligand>
</feature>
<feature type="binding site" evidence="14">
    <location>
        <position position="182"/>
    </location>
    <ligand>
        <name>substrate</name>
    </ligand>
</feature>
<evidence type="ECO:0000313" key="17">
    <source>
        <dbReference type="EMBL" id="OJG00770.1"/>
    </source>
</evidence>
<dbReference type="GO" id="GO:0008835">
    <property type="term" value="F:diaminohydroxyphosphoribosylaminopyrimidine deaminase activity"/>
    <property type="evidence" value="ECO:0007669"/>
    <property type="project" value="UniProtKB-EC"/>
</dbReference>
<evidence type="ECO:0000256" key="7">
    <source>
        <dbReference type="ARBA" id="ARBA00022723"/>
    </source>
</evidence>
<comment type="pathway">
    <text evidence="3 12">Cofactor biosynthesis; riboflavin biosynthesis; 5-amino-6-(D-ribitylamino)uracil from GTP: step 3/4.</text>
</comment>
<evidence type="ECO:0000313" key="18">
    <source>
        <dbReference type="Proteomes" id="UP000182661"/>
    </source>
</evidence>
<evidence type="ECO:0000256" key="15">
    <source>
        <dbReference type="PIRSR" id="PIRSR006769-3"/>
    </source>
</evidence>
<keyword evidence="7 12" id="KW-0479">Metal-binding</keyword>
<dbReference type="GO" id="GO:0008270">
    <property type="term" value="F:zinc ion binding"/>
    <property type="evidence" value="ECO:0007669"/>
    <property type="project" value="InterPro"/>
</dbReference>
<feature type="domain" description="CMP/dCMP-type deaminase" evidence="16">
    <location>
        <begin position="1"/>
        <end position="120"/>
    </location>
</feature>
<dbReference type="EC" id="3.5.4.26" evidence="12"/>
<keyword evidence="18" id="KW-1185">Reference proteome</keyword>
<dbReference type="PROSITE" id="PS51747">
    <property type="entry name" value="CYT_DCMP_DEAMINASES_2"/>
    <property type="match status" value="1"/>
</dbReference>
<feature type="binding site" evidence="15">
    <location>
        <position position="82"/>
    </location>
    <ligand>
        <name>Zn(2+)</name>
        <dbReference type="ChEBI" id="CHEBI:29105"/>
        <note>catalytic</note>
    </ligand>
</feature>
<feature type="active site" description="Proton donor" evidence="13">
    <location>
        <position position="50"/>
    </location>
</feature>
<gene>
    <name evidence="17" type="ORF">AX760_09885</name>
</gene>
<keyword evidence="8 12" id="KW-0862">Zinc</keyword>
<dbReference type="GO" id="GO:0008703">
    <property type="term" value="F:5-amino-6-(5-phosphoribosylamino)uracil reductase activity"/>
    <property type="evidence" value="ECO:0007669"/>
    <property type="project" value="UniProtKB-EC"/>
</dbReference>
<comment type="function">
    <text evidence="1 12">Converts 2,5-diamino-6-(ribosylamino)-4(3h)-pyrimidinone 5'-phosphate into 5-amino-6-(ribosylamino)-2,4(1h,3h)-pyrimidinedione 5'-phosphate.</text>
</comment>
<dbReference type="UniPathway" id="UPA00275">
    <property type="reaction ID" value="UER00401"/>
</dbReference>
<feature type="binding site" evidence="15">
    <location>
        <position position="48"/>
    </location>
    <ligand>
        <name>Zn(2+)</name>
        <dbReference type="ChEBI" id="CHEBI:29105"/>
        <note>catalytic</note>
    </ligand>
</feature>
<dbReference type="InterPro" id="IPR002734">
    <property type="entry name" value="RibDG_C"/>
</dbReference>
<dbReference type="AlphaFoldDB" id="A0A657M1X9"/>
<evidence type="ECO:0000256" key="5">
    <source>
        <dbReference type="ARBA" id="ARBA00007417"/>
    </source>
</evidence>
<reference evidence="17 18" key="1">
    <citation type="submission" date="2016-02" db="EMBL/GenBank/DDBJ databases">
        <title>Genome sequencing of a beta-galactosidase producing bacteria Rhizobium sp. 59.</title>
        <authorList>
            <person name="Wang D."/>
            <person name="Kot W."/>
            <person name="Qin Y."/>
            <person name="Hansen L."/>
            <person name="Naqvi K."/>
            <person name="Rensing C."/>
        </authorList>
    </citation>
    <scope>NUCLEOTIDE SEQUENCE [LARGE SCALE GENOMIC DNA]</scope>
    <source>
        <strain evidence="17 18">59</strain>
    </source>
</reference>
<organism evidence="17 18">
    <name type="scientific">Pararhizobium antarcticum</name>
    <dbReference type="NCBI Taxonomy" id="1798805"/>
    <lineage>
        <taxon>Bacteria</taxon>
        <taxon>Pseudomonadati</taxon>
        <taxon>Pseudomonadota</taxon>
        <taxon>Alphaproteobacteria</taxon>
        <taxon>Hyphomicrobiales</taxon>
        <taxon>Rhizobiaceae</taxon>
        <taxon>Rhizobium/Agrobacterium group</taxon>
        <taxon>Pararhizobium</taxon>
    </lineage>
</organism>
<comment type="catalytic activity">
    <reaction evidence="12">
        <text>2,5-diamino-6-hydroxy-4-(5-phosphoribosylamino)-pyrimidine + H2O + H(+) = 5-amino-6-(5-phospho-D-ribosylamino)uracil + NH4(+)</text>
        <dbReference type="Rhea" id="RHEA:21868"/>
        <dbReference type="ChEBI" id="CHEBI:15377"/>
        <dbReference type="ChEBI" id="CHEBI:15378"/>
        <dbReference type="ChEBI" id="CHEBI:28938"/>
        <dbReference type="ChEBI" id="CHEBI:58453"/>
        <dbReference type="ChEBI" id="CHEBI:58614"/>
        <dbReference type="EC" id="3.5.4.26"/>
    </reaction>
</comment>
<evidence type="ECO:0000256" key="11">
    <source>
        <dbReference type="ARBA" id="ARBA00023268"/>
    </source>
</evidence>
<dbReference type="GO" id="GO:0009231">
    <property type="term" value="P:riboflavin biosynthetic process"/>
    <property type="evidence" value="ECO:0007669"/>
    <property type="project" value="UniProtKB-UniPathway"/>
</dbReference>
<dbReference type="Pfam" id="PF01872">
    <property type="entry name" value="RibD_C"/>
    <property type="match status" value="1"/>
</dbReference>
<dbReference type="PIRSF" id="PIRSF006769">
    <property type="entry name" value="RibD"/>
    <property type="match status" value="1"/>
</dbReference>
<dbReference type="CDD" id="cd01284">
    <property type="entry name" value="Riboflavin_deaminase-reductase"/>
    <property type="match status" value="1"/>
</dbReference>
<dbReference type="Proteomes" id="UP000182661">
    <property type="component" value="Unassembled WGS sequence"/>
</dbReference>
<comment type="catalytic activity">
    <reaction evidence="12">
        <text>5-amino-6-(5-phospho-D-ribitylamino)uracil + NADP(+) = 5-amino-6-(5-phospho-D-ribosylamino)uracil + NADPH + H(+)</text>
        <dbReference type="Rhea" id="RHEA:17845"/>
        <dbReference type="ChEBI" id="CHEBI:15378"/>
        <dbReference type="ChEBI" id="CHEBI:57783"/>
        <dbReference type="ChEBI" id="CHEBI:58349"/>
        <dbReference type="ChEBI" id="CHEBI:58421"/>
        <dbReference type="ChEBI" id="CHEBI:58453"/>
        <dbReference type="EC" id="1.1.1.193"/>
    </reaction>
</comment>
<dbReference type="InterPro" id="IPR050765">
    <property type="entry name" value="Riboflavin_Biosynth_HTPR"/>
</dbReference>
<dbReference type="EMBL" id="LSRP01000013">
    <property type="protein sequence ID" value="OJG00770.1"/>
    <property type="molecule type" value="Genomic_DNA"/>
</dbReference>
<evidence type="ECO:0000256" key="2">
    <source>
        <dbReference type="ARBA" id="ARBA00004882"/>
    </source>
</evidence>
<name>A0A657M1X9_9HYPH</name>
<evidence type="ECO:0000256" key="14">
    <source>
        <dbReference type="PIRSR" id="PIRSR006769-2"/>
    </source>
</evidence>
<sequence length="362" mass="38421">MDEAVRLSAQHLGQTATNPSVGCIIVRDDGDGPVIVGRAVTALGGRPHAETQALKMAGEKARGATAYVTLEPCSHHGRTPPCTEALIASGIGRVVISVLDPDERVSGRGAALLREAGIKVTLGTRSQQSERALEAYLMRQRSKRPHVTLKLAISADGMIGRKGEGQVRITGAEAREAVHHLRARIDAILVGIGTAIADDPELTSRLPGLEERSPVRIVLDRRLDLPLSSKLARTARDVRVIAVADSEIARATVDDAFDARRTALEALGVEVLDCNSAKLADLLMALATRGVSSLLVEGGARTAVAFLDAGLVDRILLFRGPGRIGETGIASPFDTRSIPSGFRLVETRGFGADICDTYERDI</sequence>
<dbReference type="Pfam" id="PF00383">
    <property type="entry name" value="dCMP_cyt_deam_1"/>
    <property type="match status" value="1"/>
</dbReference>
<evidence type="ECO:0000256" key="6">
    <source>
        <dbReference type="ARBA" id="ARBA00022619"/>
    </source>
</evidence>
<comment type="cofactor">
    <cofactor evidence="12 15">
        <name>Zn(2+)</name>
        <dbReference type="ChEBI" id="CHEBI:29105"/>
    </cofactor>
    <text evidence="12 15">Binds 1 zinc ion.</text>
</comment>
<proteinExistence type="inferred from homology"/>
<keyword evidence="12" id="KW-0378">Hydrolase</keyword>
<comment type="pathway">
    <text evidence="2 12">Cofactor biosynthesis; riboflavin biosynthesis; 5-amino-6-(D-ribitylamino)uracil from GTP: step 2/4.</text>
</comment>
<feature type="binding site" evidence="14">
    <location>
        <position position="205"/>
    </location>
    <ligand>
        <name>substrate</name>
    </ligand>
</feature>